<evidence type="ECO:0000313" key="2">
    <source>
        <dbReference type="EMBL" id="MVT07751.1"/>
    </source>
</evidence>
<dbReference type="SUPFAM" id="SSF55729">
    <property type="entry name" value="Acyl-CoA N-acyltransferases (Nat)"/>
    <property type="match status" value="1"/>
</dbReference>
<name>A0A7K1U052_9BACT</name>
<feature type="domain" description="N-acetyltransferase" evidence="1">
    <location>
        <begin position="10"/>
        <end position="176"/>
    </location>
</feature>
<dbReference type="PANTHER" id="PTHR43610">
    <property type="entry name" value="BLL6696 PROTEIN"/>
    <property type="match status" value="1"/>
</dbReference>
<keyword evidence="2" id="KW-0808">Transferase</keyword>
<dbReference type="Proteomes" id="UP000461730">
    <property type="component" value="Unassembled WGS sequence"/>
</dbReference>
<dbReference type="InterPro" id="IPR016181">
    <property type="entry name" value="Acyl_CoA_acyltransferase"/>
</dbReference>
<keyword evidence="3" id="KW-1185">Reference proteome</keyword>
<dbReference type="InterPro" id="IPR000182">
    <property type="entry name" value="GNAT_dom"/>
</dbReference>
<dbReference type="GO" id="GO:0016747">
    <property type="term" value="F:acyltransferase activity, transferring groups other than amino-acyl groups"/>
    <property type="evidence" value="ECO:0007669"/>
    <property type="project" value="InterPro"/>
</dbReference>
<dbReference type="RefSeq" id="WP_157305131.1">
    <property type="nucleotide sequence ID" value="NZ_WRXN01000001.1"/>
</dbReference>
<organism evidence="2 3">
    <name type="scientific">Chitinophaga tropicalis</name>
    <dbReference type="NCBI Taxonomy" id="2683588"/>
    <lineage>
        <taxon>Bacteria</taxon>
        <taxon>Pseudomonadati</taxon>
        <taxon>Bacteroidota</taxon>
        <taxon>Chitinophagia</taxon>
        <taxon>Chitinophagales</taxon>
        <taxon>Chitinophagaceae</taxon>
        <taxon>Chitinophaga</taxon>
    </lineage>
</organism>
<sequence length="194" mass="22360">MSLELIGNRISLVSLESEHLDALALFSTDPEIWKFLSVSLNSREDVDQWYEEAKAAETQGKVIPFVIKENKTAEIIGSTRLFDVDIKHKTAEMGWTWLDPKFFGQKINLEAKLLLLTYSFETLYLNRVQFKTDITNIRSQKALQKIGAKLEGTLRSYRIRRNGSLGDSLVYSIIISEWLEIKESIIKKLEKNFV</sequence>
<accession>A0A7K1U052</accession>
<dbReference type="PANTHER" id="PTHR43610:SF1">
    <property type="entry name" value="N-ACETYLTRANSFERASE DOMAIN-CONTAINING PROTEIN"/>
    <property type="match status" value="1"/>
</dbReference>
<comment type="caution">
    <text evidence="2">The sequence shown here is derived from an EMBL/GenBank/DDBJ whole genome shotgun (WGS) entry which is preliminary data.</text>
</comment>
<dbReference type="EMBL" id="WRXN01000001">
    <property type="protein sequence ID" value="MVT07751.1"/>
    <property type="molecule type" value="Genomic_DNA"/>
</dbReference>
<reference evidence="2 3" key="1">
    <citation type="submission" date="2019-12" db="EMBL/GenBank/DDBJ databases">
        <title>Chitinophaga sp. strain ysch24 (GDMCC 1.1355), whole genome shotgun sequence.</title>
        <authorList>
            <person name="Zhang X."/>
        </authorList>
    </citation>
    <scope>NUCLEOTIDE SEQUENCE [LARGE SCALE GENOMIC DNA]</scope>
    <source>
        <strain evidence="3">ysch24</strain>
    </source>
</reference>
<dbReference type="PROSITE" id="PS51186">
    <property type="entry name" value="GNAT"/>
    <property type="match status" value="1"/>
</dbReference>
<evidence type="ECO:0000313" key="3">
    <source>
        <dbReference type="Proteomes" id="UP000461730"/>
    </source>
</evidence>
<dbReference type="Gene3D" id="3.40.630.30">
    <property type="match status" value="1"/>
</dbReference>
<protein>
    <submittedName>
        <fullName evidence="2">GNAT family N-acetyltransferase</fullName>
    </submittedName>
</protein>
<dbReference type="Pfam" id="PF13302">
    <property type="entry name" value="Acetyltransf_3"/>
    <property type="match status" value="1"/>
</dbReference>
<dbReference type="AlphaFoldDB" id="A0A7K1U052"/>
<gene>
    <name evidence="2" type="ORF">GO493_05720</name>
</gene>
<proteinExistence type="predicted"/>
<evidence type="ECO:0000259" key="1">
    <source>
        <dbReference type="PROSITE" id="PS51186"/>
    </source>
</evidence>